<dbReference type="PANTHER" id="PTHR30537">
    <property type="entry name" value="HTH-TYPE TRANSCRIPTIONAL REGULATOR"/>
    <property type="match status" value="1"/>
</dbReference>
<dbReference type="AlphaFoldDB" id="A0A941DGN7"/>
<dbReference type="GO" id="GO:0043565">
    <property type="term" value="F:sequence-specific DNA binding"/>
    <property type="evidence" value="ECO:0007669"/>
    <property type="project" value="TreeGrafter"/>
</dbReference>
<evidence type="ECO:0000313" key="6">
    <source>
        <dbReference type="EMBL" id="MBR7745932.1"/>
    </source>
</evidence>
<dbReference type="PANTHER" id="PTHR30537:SF72">
    <property type="entry name" value="LYSR FAMILY TRANSCRIPTIONAL REGULATOR"/>
    <property type="match status" value="1"/>
</dbReference>
<evidence type="ECO:0000313" key="7">
    <source>
        <dbReference type="Proteomes" id="UP000680158"/>
    </source>
</evidence>
<dbReference type="EMBL" id="JAGSPM010000002">
    <property type="protein sequence ID" value="MBR7745932.1"/>
    <property type="molecule type" value="Genomic_DNA"/>
</dbReference>
<organism evidence="6 7">
    <name type="scientific">Undibacterium baiyunense</name>
    <dbReference type="NCBI Taxonomy" id="2828731"/>
    <lineage>
        <taxon>Bacteria</taxon>
        <taxon>Pseudomonadati</taxon>
        <taxon>Pseudomonadota</taxon>
        <taxon>Betaproteobacteria</taxon>
        <taxon>Burkholderiales</taxon>
        <taxon>Oxalobacteraceae</taxon>
        <taxon>Undibacterium</taxon>
    </lineage>
</organism>
<dbReference type="SUPFAM" id="SSF53850">
    <property type="entry name" value="Periplasmic binding protein-like II"/>
    <property type="match status" value="1"/>
</dbReference>
<dbReference type="InterPro" id="IPR005119">
    <property type="entry name" value="LysR_subst-bd"/>
</dbReference>
<dbReference type="Pfam" id="PF03466">
    <property type="entry name" value="LysR_substrate"/>
    <property type="match status" value="1"/>
</dbReference>
<evidence type="ECO:0000256" key="2">
    <source>
        <dbReference type="ARBA" id="ARBA00023015"/>
    </source>
</evidence>
<keyword evidence="7" id="KW-1185">Reference proteome</keyword>
<evidence type="ECO:0000256" key="4">
    <source>
        <dbReference type="ARBA" id="ARBA00023163"/>
    </source>
</evidence>
<comment type="similarity">
    <text evidence="1">Belongs to the LysR transcriptional regulatory family.</text>
</comment>
<dbReference type="InterPro" id="IPR000847">
    <property type="entry name" value="LysR_HTH_N"/>
</dbReference>
<name>A0A941DGN7_9BURK</name>
<feature type="domain" description="HTH lysR-type" evidence="5">
    <location>
        <begin position="1"/>
        <end position="60"/>
    </location>
</feature>
<evidence type="ECO:0000259" key="5">
    <source>
        <dbReference type="PROSITE" id="PS50931"/>
    </source>
</evidence>
<dbReference type="GO" id="GO:0006351">
    <property type="term" value="P:DNA-templated transcription"/>
    <property type="evidence" value="ECO:0007669"/>
    <property type="project" value="TreeGrafter"/>
</dbReference>
<keyword evidence="4" id="KW-0804">Transcription</keyword>
<dbReference type="PRINTS" id="PR00039">
    <property type="entry name" value="HTHLYSR"/>
</dbReference>
<dbReference type="InterPro" id="IPR058163">
    <property type="entry name" value="LysR-type_TF_proteobact-type"/>
</dbReference>
<accession>A0A941DGN7</accession>
<evidence type="ECO:0000256" key="1">
    <source>
        <dbReference type="ARBA" id="ARBA00009437"/>
    </source>
</evidence>
<evidence type="ECO:0000256" key="3">
    <source>
        <dbReference type="ARBA" id="ARBA00023125"/>
    </source>
</evidence>
<dbReference type="PROSITE" id="PS50931">
    <property type="entry name" value="HTH_LYSR"/>
    <property type="match status" value="1"/>
</dbReference>
<dbReference type="Gene3D" id="1.10.10.10">
    <property type="entry name" value="Winged helix-like DNA-binding domain superfamily/Winged helix DNA-binding domain"/>
    <property type="match status" value="1"/>
</dbReference>
<dbReference type="Gene3D" id="3.40.190.290">
    <property type="match status" value="1"/>
</dbReference>
<reference evidence="6 7" key="1">
    <citation type="submission" date="2021-04" db="EMBL/GenBank/DDBJ databases">
        <title>novel species isolated from subtropical streams in China.</title>
        <authorList>
            <person name="Lu H."/>
        </authorList>
    </citation>
    <scope>NUCLEOTIDE SEQUENCE [LARGE SCALE GENOMIC DNA]</scope>
    <source>
        <strain evidence="6 7">BYS107W</strain>
    </source>
</reference>
<dbReference type="SUPFAM" id="SSF46785">
    <property type="entry name" value="Winged helix' DNA-binding domain"/>
    <property type="match status" value="1"/>
</dbReference>
<dbReference type="CDD" id="cd08472">
    <property type="entry name" value="PBP2_CrgA_like_3"/>
    <property type="match status" value="1"/>
</dbReference>
<sequence length="302" mass="33884">MMNQLEAMRIYLRVADLCSFTQAADSLNLPKATVSEAIKQLESQLGTRLLQRTTRSVQMTQDGMLYYDRSKDLLHDFAELTSLFDSQQTPLNGRLRVDLPVAAARNIVIPALPEFLALHPGIEIELSCTDRRVDLIREGFDCVMRVGTLHDSSLIARPLGYLGQVNLASKAYLAQWGTPRELDDLQAHFLIHYVSNFGNKSLGFEYQQSGKTHYLAMKGGMTVNNSDAYHAACQAGFGIIQVPQFGQLHAASLQNLVSILPDYQAPSMPVSILYPDRRHLAKRTQKFIEWLSDKLKPHLLPN</sequence>
<protein>
    <submittedName>
        <fullName evidence="6">LysR family transcriptional regulator</fullName>
    </submittedName>
</protein>
<dbReference type="GO" id="GO:0003700">
    <property type="term" value="F:DNA-binding transcription factor activity"/>
    <property type="evidence" value="ECO:0007669"/>
    <property type="project" value="InterPro"/>
</dbReference>
<keyword evidence="3" id="KW-0238">DNA-binding</keyword>
<dbReference type="InterPro" id="IPR036388">
    <property type="entry name" value="WH-like_DNA-bd_sf"/>
</dbReference>
<dbReference type="RefSeq" id="WP_212683420.1">
    <property type="nucleotide sequence ID" value="NZ_JAGSPM010000002.1"/>
</dbReference>
<dbReference type="Pfam" id="PF00126">
    <property type="entry name" value="HTH_1"/>
    <property type="match status" value="1"/>
</dbReference>
<gene>
    <name evidence="6" type="ORF">KDM92_05020</name>
</gene>
<proteinExistence type="inferred from homology"/>
<dbReference type="FunFam" id="1.10.10.10:FF:000001">
    <property type="entry name" value="LysR family transcriptional regulator"/>
    <property type="match status" value="1"/>
</dbReference>
<comment type="caution">
    <text evidence="6">The sequence shown here is derived from an EMBL/GenBank/DDBJ whole genome shotgun (WGS) entry which is preliminary data.</text>
</comment>
<keyword evidence="2" id="KW-0805">Transcription regulation</keyword>
<dbReference type="InterPro" id="IPR036390">
    <property type="entry name" value="WH_DNA-bd_sf"/>
</dbReference>
<dbReference type="Proteomes" id="UP000680158">
    <property type="component" value="Unassembled WGS sequence"/>
</dbReference>